<sequence length="638" mass="70439">MRKGFALVSTLIFLVVMMALLTAYFVLTRMELGTTVASARQTTGFYAAEAGLNLRAEEVRQKFEGYRMPTGTPPNPTNPCQGANQGSGDLGCKTFTLQGRNVITYVTEDPQNADPNLRRKVVPPGEPYQGLMMEEYVYTTLSEAKGPDGHTEAILEMRFKNRLIPLFQFAIFYENDLEFNRTAPMTLNGPVHTNSDLYLDAGRPSSTLTINGRVTAAGRIWRGDKANRDSGGNVQVFDGASPRTVNSTGSLREVPESELRQWNGWMQARQPRLAPPRPATFDPPWRGSAPLSERLYWNKAEVRVVLNLNTTPPSVELRTPNDAPLPFFGRSTPADCGLGYSNTFYNNREQRLIQMLEVDLRALLTCVQDGRVRAPDGGLIRLDDDTDGGLVLFLTVQGPESDRVNNYGVRVRNAAALAAQDGTPVRGLALVTDQALYIQGDFNAQNWRPAALISDSMNLLSNAWADPTNYPRFAGCFGGANRLQGDQKSDPNCRNRGRGVPSGDNLNDTNRWLPQATNTTVNAAVLTGASITPSQGGQGGGGVHNIFRFHEHWGGNTSSCCSGSVSYTVATYTFLGSIVSLWEPRNVSGAFHVGPPWYQPPNRNWGFDTRFSEFQNLPPLTPMAVYLKQERFLRYFER</sequence>
<dbReference type="EMBL" id="DRXE01000214">
    <property type="protein sequence ID" value="HHM68191.1"/>
    <property type="molecule type" value="Genomic_DNA"/>
</dbReference>
<dbReference type="AlphaFoldDB" id="A0A7C5VIA3"/>
<name>A0A7C5VIA3_9DEIN</name>
<evidence type="ECO:0000313" key="2">
    <source>
        <dbReference type="EMBL" id="HHM68191.1"/>
    </source>
</evidence>
<accession>A0A7C5VIA3</accession>
<feature type="region of interest" description="Disordered" evidence="1">
    <location>
        <begin position="231"/>
        <end position="253"/>
    </location>
</feature>
<organism evidence="2">
    <name type="scientific">Thermus caliditerrae</name>
    <dbReference type="NCBI Taxonomy" id="1330700"/>
    <lineage>
        <taxon>Bacteria</taxon>
        <taxon>Thermotogati</taxon>
        <taxon>Deinococcota</taxon>
        <taxon>Deinococci</taxon>
        <taxon>Thermales</taxon>
        <taxon>Thermaceae</taxon>
        <taxon>Thermus</taxon>
    </lineage>
</organism>
<gene>
    <name evidence="2" type="ORF">ENM28_05725</name>
</gene>
<proteinExistence type="predicted"/>
<reference evidence="2" key="1">
    <citation type="journal article" date="2020" name="mSystems">
        <title>Genome- and Community-Level Interaction Insights into Carbon Utilization and Element Cycling Functions of Hydrothermarchaeota in Hydrothermal Sediment.</title>
        <authorList>
            <person name="Zhou Z."/>
            <person name="Liu Y."/>
            <person name="Xu W."/>
            <person name="Pan J."/>
            <person name="Luo Z.H."/>
            <person name="Li M."/>
        </authorList>
    </citation>
    <scope>NUCLEOTIDE SEQUENCE [LARGE SCALE GENOMIC DNA]</scope>
    <source>
        <strain evidence="2">SpSt-1071</strain>
    </source>
</reference>
<comment type="caution">
    <text evidence="2">The sequence shown here is derived from an EMBL/GenBank/DDBJ whole genome shotgun (WGS) entry which is preliminary data.</text>
</comment>
<feature type="region of interest" description="Disordered" evidence="1">
    <location>
        <begin position="485"/>
        <end position="508"/>
    </location>
</feature>
<evidence type="ECO:0000256" key="1">
    <source>
        <dbReference type="SAM" id="MobiDB-lite"/>
    </source>
</evidence>
<protein>
    <submittedName>
        <fullName evidence="2">Uncharacterized protein</fullName>
    </submittedName>
</protein>